<dbReference type="InterPro" id="IPR036761">
    <property type="entry name" value="TTHA0802/YceI-like_sf"/>
</dbReference>
<comment type="caution">
    <text evidence="3">The sequence shown here is derived from an EMBL/GenBank/DDBJ whole genome shotgun (WGS) entry which is preliminary data.</text>
</comment>
<dbReference type="SMART" id="SM00867">
    <property type="entry name" value="YceI"/>
    <property type="match status" value="1"/>
</dbReference>
<dbReference type="Gene3D" id="2.40.128.110">
    <property type="entry name" value="Lipid/polyisoprenoid-binding, YceI-like"/>
    <property type="match status" value="1"/>
</dbReference>
<keyword evidence="1" id="KW-0732">Signal</keyword>
<sequence length="198" mass="20996">MTGLTRRILLAGLASLSVAHPTHAATTRYELVPEGTSVDFTFDISGLAQSGTMPIQSADIQIDLSNLANSTVSVTLNAAEARTRLPFARSAMLGQGVLDVEQFPTIQFVSTEVQLGEGGRISRGATITGDLTLRGVTRPITLQADLFRPPGSDAANLDMLSIRLTGALNRHDFGASGYTDLVQDTVGLDIKAEIKRAE</sequence>
<dbReference type="AlphaFoldDB" id="A0A0X3TWI9"/>
<feature type="domain" description="Lipid/polyisoprenoid-binding YceI-like" evidence="2">
    <location>
        <begin position="28"/>
        <end position="195"/>
    </location>
</feature>
<dbReference type="EMBL" id="LQBP01000003">
    <property type="protein sequence ID" value="KUJ80024.1"/>
    <property type="molecule type" value="Genomic_DNA"/>
</dbReference>
<protein>
    <recommendedName>
        <fullName evidence="2">Lipid/polyisoprenoid-binding YceI-like domain-containing protein</fullName>
    </recommendedName>
</protein>
<evidence type="ECO:0000256" key="1">
    <source>
        <dbReference type="SAM" id="SignalP"/>
    </source>
</evidence>
<evidence type="ECO:0000313" key="3">
    <source>
        <dbReference type="EMBL" id="KUJ80024.1"/>
    </source>
</evidence>
<dbReference type="RefSeq" id="WP_068334853.1">
    <property type="nucleotide sequence ID" value="NZ_JAIUZS010000003.1"/>
</dbReference>
<organism evidence="3 4">
    <name type="scientific">Ruegeria profundi</name>
    <dbReference type="NCBI Taxonomy" id="1685378"/>
    <lineage>
        <taxon>Bacteria</taxon>
        <taxon>Pseudomonadati</taxon>
        <taxon>Pseudomonadota</taxon>
        <taxon>Alphaproteobacteria</taxon>
        <taxon>Rhodobacterales</taxon>
        <taxon>Roseobacteraceae</taxon>
        <taxon>Ruegeria</taxon>
    </lineage>
</organism>
<proteinExistence type="predicted"/>
<dbReference type="OrthoDB" id="9811006at2"/>
<dbReference type="PANTHER" id="PTHR34406:SF1">
    <property type="entry name" value="PROTEIN YCEI"/>
    <property type="match status" value="1"/>
</dbReference>
<dbReference type="Proteomes" id="UP000053690">
    <property type="component" value="Unassembled WGS sequence"/>
</dbReference>
<dbReference type="InterPro" id="IPR007372">
    <property type="entry name" value="Lipid/polyisoprenoid-bd_YceI"/>
</dbReference>
<dbReference type="SUPFAM" id="SSF101874">
    <property type="entry name" value="YceI-like"/>
    <property type="match status" value="1"/>
</dbReference>
<feature type="signal peptide" evidence="1">
    <location>
        <begin position="1"/>
        <end position="24"/>
    </location>
</feature>
<keyword evidence="4" id="KW-1185">Reference proteome</keyword>
<gene>
    <name evidence="3" type="ORF">AVO44_07595</name>
</gene>
<reference evidence="4" key="1">
    <citation type="submission" date="2015-12" db="EMBL/GenBank/DDBJ databases">
        <authorList>
            <person name="Zhang G."/>
            <person name="Stingl U."/>
        </authorList>
    </citation>
    <scope>NUCLEOTIDE SEQUENCE [LARGE SCALE GENOMIC DNA]</scope>
    <source>
        <strain evidence="4">ZGT108</strain>
    </source>
</reference>
<feature type="chain" id="PRO_5007054444" description="Lipid/polyisoprenoid-binding YceI-like domain-containing protein" evidence="1">
    <location>
        <begin position="25"/>
        <end position="198"/>
    </location>
</feature>
<evidence type="ECO:0000313" key="4">
    <source>
        <dbReference type="Proteomes" id="UP000053690"/>
    </source>
</evidence>
<accession>A0A0X3TWI9</accession>
<name>A0A0X3TWI9_9RHOB</name>
<dbReference type="PANTHER" id="PTHR34406">
    <property type="entry name" value="PROTEIN YCEI"/>
    <property type="match status" value="1"/>
</dbReference>
<dbReference type="STRING" id="1685378.AVO44_07595"/>
<dbReference type="Pfam" id="PF04264">
    <property type="entry name" value="YceI"/>
    <property type="match status" value="1"/>
</dbReference>
<evidence type="ECO:0000259" key="2">
    <source>
        <dbReference type="SMART" id="SM00867"/>
    </source>
</evidence>